<reference evidence="2 3" key="1">
    <citation type="submission" date="2018-07" db="EMBL/GenBank/DDBJ databases">
        <title>Genome sequences of six Lactobacillus spp. isolated from bumble bee guts.</title>
        <authorList>
            <person name="Motta E.V.S."/>
            <person name="Moran N.A."/>
        </authorList>
    </citation>
    <scope>NUCLEOTIDE SEQUENCE [LARGE SCALE GENOMIC DNA]</scope>
    <source>
        <strain evidence="2 3">LV-8.1</strain>
    </source>
</reference>
<dbReference type="Proteomes" id="UP000284822">
    <property type="component" value="Unassembled WGS sequence"/>
</dbReference>
<dbReference type="NCBIfam" id="TIGR01665">
    <property type="entry name" value="put_anti_recept"/>
    <property type="match status" value="1"/>
</dbReference>
<name>A0A417Z850_9LACO</name>
<sequence>MLNKNEEVFKRIPPQEMTELYETQELRASYQIQGTVLAKKYMKDFEQAKYVAVSIADSQEYQVFALTTWKISNDDKITFTGIDEPHFELESDGFIKDRRFVMNDFSKIIQPIFEGSRWTIRSVPADVIPVGTINFYFESRLNALKEVIDKFDVDVTFSYEITGNKITNRYVDFYAEMGKDTGKRFAYGSNALSIIRETSTTDLYTAIVPRGDGIQKVDENGQATGGYSRKINISDVEWKKANGHPVDKPKGQLYIEIPERTQVFGFPAGHPKVTIKDYDGIKDTDDLIRQAYLDLLDISRPKIQFSTQVTNLGNVSLGDAVTIVMPKYQIQYKTRIFKLKIDLLTNTRSVAEFGDYVVKTAYQRAYEAWLKDKHNQDSQDEINAGINDVIDANKEFQDMWNEQQEETNKLVEKWKVQVSKDIEDARKEIGDYIKGQDQLGEIIFTGKDMLPTRGNIYNIVARSLINGQQGQLIFNSNGLGWYGADGKVKMGITNDGRVIADEIYSNTLETLTIKTAYLYGGEISGVKFKSIGGGKYMTIDSSQMLFGKGTEGSTPMMSLTGNGLNFYDDVGGYSNVDEPVGKKGELMGGFRLVQGQNYINKKLGSGITFAAAPNHIASLGVTDSTSDEIGTTNDFLTISPGGDELAAFSGSSSGFSERGIYLHSGVELYIYNSRISTPVHIGSVEDGALVLSKNKVVMEDM</sequence>
<dbReference type="Pfam" id="PF06605">
    <property type="entry name" value="Prophage_tail"/>
    <property type="match status" value="1"/>
</dbReference>
<evidence type="ECO:0000259" key="1">
    <source>
        <dbReference type="Pfam" id="PF06605"/>
    </source>
</evidence>
<proteinExistence type="predicted"/>
<comment type="caution">
    <text evidence="2">The sequence shown here is derived from an EMBL/GenBank/DDBJ whole genome shotgun (WGS) entry which is preliminary data.</text>
</comment>
<organism evidence="2 3">
    <name type="scientific">Bombilactobacillus bombi</name>
    <dbReference type="NCBI Taxonomy" id="1303590"/>
    <lineage>
        <taxon>Bacteria</taxon>
        <taxon>Bacillati</taxon>
        <taxon>Bacillota</taxon>
        <taxon>Bacilli</taxon>
        <taxon>Lactobacillales</taxon>
        <taxon>Lactobacillaceae</taxon>
        <taxon>Bombilactobacillus</taxon>
    </lineage>
</organism>
<evidence type="ECO:0000313" key="2">
    <source>
        <dbReference type="EMBL" id="RHW46820.1"/>
    </source>
</evidence>
<accession>A0A417Z850</accession>
<dbReference type="EMBL" id="QOCS01000009">
    <property type="protein sequence ID" value="RHW46820.1"/>
    <property type="molecule type" value="Genomic_DNA"/>
</dbReference>
<gene>
    <name evidence="2" type="ORF">DS832_04850</name>
</gene>
<dbReference type="AlphaFoldDB" id="A0A417Z850"/>
<dbReference type="InterPro" id="IPR007119">
    <property type="entry name" value="Phage_tail_spike_N"/>
</dbReference>
<evidence type="ECO:0000313" key="3">
    <source>
        <dbReference type="Proteomes" id="UP000284822"/>
    </source>
</evidence>
<feature type="domain" description="Tail spike" evidence="1">
    <location>
        <begin position="87"/>
        <end position="354"/>
    </location>
</feature>
<protein>
    <recommendedName>
        <fullName evidence="1">Tail spike domain-containing protein</fullName>
    </recommendedName>
</protein>
<dbReference type="InterPro" id="IPR010572">
    <property type="entry name" value="Tail_dom"/>
</dbReference>